<evidence type="ECO:0000256" key="4">
    <source>
        <dbReference type="PROSITE-ProRule" id="PRU00335"/>
    </source>
</evidence>
<dbReference type="InterPro" id="IPR004111">
    <property type="entry name" value="Repressor_TetR_C"/>
</dbReference>
<keyword evidence="3" id="KW-0804">Transcription</keyword>
<dbReference type="InterPro" id="IPR001647">
    <property type="entry name" value="HTH_TetR"/>
</dbReference>
<feature type="domain" description="HTH tetR-type" evidence="5">
    <location>
        <begin position="30"/>
        <end position="90"/>
    </location>
</feature>
<protein>
    <submittedName>
        <fullName evidence="6">TetR/AcrR family transcriptional regulator</fullName>
    </submittedName>
</protein>
<dbReference type="InterPro" id="IPR036271">
    <property type="entry name" value="Tet_transcr_reg_TetR-rel_C_sf"/>
</dbReference>
<dbReference type="GO" id="GO:0045892">
    <property type="term" value="P:negative regulation of DNA-templated transcription"/>
    <property type="evidence" value="ECO:0007669"/>
    <property type="project" value="InterPro"/>
</dbReference>
<reference evidence="6" key="2">
    <citation type="submission" date="2021-04" db="EMBL/GenBank/DDBJ databases">
        <authorList>
            <person name="Gilroy R."/>
        </authorList>
    </citation>
    <scope>NUCLEOTIDE SEQUENCE</scope>
    <source>
        <strain evidence="6">CHK130-7132</strain>
    </source>
</reference>
<gene>
    <name evidence="6" type="ORF">H9932_00565</name>
</gene>
<sequence length="258" mass="27589">MAEKSETGLPRAVMIAWGMEEAPQRGPSRGLSHERIVAAGIELADAEGLGAVTMQAVARSLGFTTMSLYRYVSSKDELLLLMQDAALRLPERARLPEGWREGLRVWAELVRDAYRSHPWMLGIPRGQSSVLMPNSMWAADLGLGVLADLELDMEAKVGTILVVSQLAASMVELEEDLAAEGLLATTAAGSALLGEVITPERFPHIAGLFATNARAGGEESGEDLPVIDGGTLGVDDEFGLGLSLIIDGLERRVARSRV</sequence>
<dbReference type="PROSITE" id="PS50977">
    <property type="entry name" value="HTH_TETR_2"/>
    <property type="match status" value="1"/>
</dbReference>
<dbReference type="SUPFAM" id="SSF46689">
    <property type="entry name" value="Homeodomain-like"/>
    <property type="match status" value="1"/>
</dbReference>
<keyword evidence="1" id="KW-0805">Transcription regulation</keyword>
<dbReference type="Pfam" id="PF02909">
    <property type="entry name" value="TetR_C_1"/>
    <property type="match status" value="1"/>
</dbReference>
<dbReference type="AlphaFoldDB" id="A0A9D2TGQ0"/>
<dbReference type="PANTHER" id="PTHR30055:SF151">
    <property type="entry name" value="TRANSCRIPTIONAL REGULATORY PROTEIN"/>
    <property type="match status" value="1"/>
</dbReference>
<evidence type="ECO:0000313" key="6">
    <source>
        <dbReference type="EMBL" id="HJC68158.1"/>
    </source>
</evidence>
<reference evidence="6" key="1">
    <citation type="journal article" date="2021" name="PeerJ">
        <title>Extensive microbial diversity within the chicken gut microbiome revealed by metagenomics and culture.</title>
        <authorList>
            <person name="Gilroy R."/>
            <person name="Ravi A."/>
            <person name="Getino M."/>
            <person name="Pursley I."/>
            <person name="Horton D.L."/>
            <person name="Alikhan N.F."/>
            <person name="Baker D."/>
            <person name="Gharbi K."/>
            <person name="Hall N."/>
            <person name="Watson M."/>
            <person name="Adriaenssens E.M."/>
            <person name="Foster-Nyarko E."/>
            <person name="Jarju S."/>
            <person name="Secka A."/>
            <person name="Antonio M."/>
            <person name="Oren A."/>
            <person name="Chaudhuri R.R."/>
            <person name="La Ragione R."/>
            <person name="Hildebrand F."/>
            <person name="Pallen M.J."/>
        </authorList>
    </citation>
    <scope>NUCLEOTIDE SEQUENCE</scope>
    <source>
        <strain evidence="6">CHK130-7132</strain>
    </source>
</reference>
<dbReference type="GO" id="GO:0000976">
    <property type="term" value="F:transcription cis-regulatory region binding"/>
    <property type="evidence" value="ECO:0007669"/>
    <property type="project" value="TreeGrafter"/>
</dbReference>
<evidence type="ECO:0000256" key="3">
    <source>
        <dbReference type="ARBA" id="ARBA00023163"/>
    </source>
</evidence>
<evidence type="ECO:0000259" key="5">
    <source>
        <dbReference type="PROSITE" id="PS50977"/>
    </source>
</evidence>
<comment type="caution">
    <text evidence="6">The sequence shown here is derived from an EMBL/GenBank/DDBJ whole genome shotgun (WGS) entry which is preliminary data.</text>
</comment>
<keyword evidence="2 4" id="KW-0238">DNA-binding</keyword>
<evidence type="ECO:0000256" key="1">
    <source>
        <dbReference type="ARBA" id="ARBA00023015"/>
    </source>
</evidence>
<proteinExistence type="predicted"/>
<accession>A0A9D2TGQ0</accession>
<dbReference type="EMBL" id="DWWC01000012">
    <property type="protein sequence ID" value="HJC68158.1"/>
    <property type="molecule type" value="Genomic_DNA"/>
</dbReference>
<feature type="DNA-binding region" description="H-T-H motif" evidence="4">
    <location>
        <begin position="53"/>
        <end position="72"/>
    </location>
</feature>
<evidence type="ECO:0000313" key="7">
    <source>
        <dbReference type="Proteomes" id="UP000823854"/>
    </source>
</evidence>
<dbReference type="Proteomes" id="UP000823854">
    <property type="component" value="Unassembled WGS sequence"/>
</dbReference>
<dbReference type="SUPFAM" id="SSF48498">
    <property type="entry name" value="Tetracyclin repressor-like, C-terminal domain"/>
    <property type="match status" value="1"/>
</dbReference>
<dbReference type="Gene3D" id="1.10.10.60">
    <property type="entry name" value="Homeodomain-like"/>
    <property type="match status" value="1"/>
</dbReference>
<evidence type="ECO:0000256" key="2">
    <source>
        <dbReference type="ARBA" id="ARBA00023125"/>
    </source>
</evidence>
<dbReference type="InterPro" id="IPR009057">
    <property type="entry name" value="Homeodomain-like_sf"/>
</dbReference>
<name>A0A9D2TGQ0_9MICO</name>
<dbReference type="Gene3D" id="1.10.357.10">
    <property type="entry name" value="Tetracycline Repressor, domain 2"/>
    <property type="match status" value="1"/>
</dbReference>
<dbReference type="GO" id="GO:0003700">
    <property type="term" value="F:DNA-binding transcription factor activity"/>
    <property type="evidence" value="ECO:0007669"/>
    <property type="project" value="TreeGrafter"/>
</dbReference>
<dbReference type="PANTHER" id="PTHR30055">
    <property type="entry name" value="HTH-TYPE TRANSCRIPTIONAL REGULATOR RUTR"/>
    <property type="match status" value="1"/>
</dbReference>
<organism evidence="6 7">
    <name type="scientific">Candidatus Brachybacterium intestinipullorum</name>
    <dbReference type="NCBI Taxonomy" id="2838512"/>
    <lineage>
        <taxon>Bacteria</taxon>
        <taxon>Bacillati</taxon>
        <taxon>Actinomycetota</taxon>
        <taxon>Actinomycetes</taxon>
        <taxon>Micrococcales</taxon>
        <taxon>Dermabacteraceae</taxon>
        <taxon>Brachybacterium</taxon>
    </lineage>
</organism>
<dbReference type="InterPro" id="IPR050109">
    <property type="entry name" value="HTH-type_TetR-like_transc_reg"/>
</dbReference>
<dbReference type="Pfam" id="PF00440">
    <property type="entry name" value="TetR_N"/>
    <property type="match status" value="1"/>
</dbReference>